<accession>A0AAU9NGC6</accession>
<sequence>MVVVNSCDGEGAVPVMNRSSDRSPTSLPWCIWFVGSHSSRKGKHIDISRHSGGLGGSSSNDGGCNRQLPYVFLFLNRWYPQSGNTTFRGVWIVIPVDWIERATTYFLRSCFFFDFTGRATRRERERVRKRVSVFSFYHWMQ</sequence>
<dbReference type="EMBL" id="CAKMRJ010004445">
    <property type="protein sequence ID" value="CAH1436928.1"/>
    <property type="molecule type" value="Genomic_DNA"/>
</dbReference>
<name>A0AAU9NGC6_9ASTR</name>
<evidence type="ECO:0000313" key="1">
    <source>
        <dbReference type="EMBL" id="CAH1436928.1"/>
    </source>
</evidence>
<dbReference type="AlphaFoldDB" id="A0AAU9NGC6"/>
<dbReference type="Proteomes" id="UP001157418">
    <property type="component" value="Unassembled WGS sequence"/>
</dbReference>
<gene>
    <name evidence="1" type="ORF">LVIROSA_LOCUS23275</name>
</gene>
<comment type="caution">
    <text evidence="1">The sequence shown here is derived from an EMBL/GenBank/DDBJ whole genome shotgun (WGS) entry which is preliminary data.</text>
</comment>
<evidence type="ECO:0000313" key="2">
    <source>
        <dbReference type="Proteomes" id="UP001157418"/>
    </source>
</evidence>
<organism evidence="1 2">
    <name type="scientific">Lactuca virosa</name>
    <dbReference type="NCBI Taxonomy" id="75947"/>
    <lineage>
        <taxon>Eukaryota</taxon>
        <taxon>Viridiplantae</taxon>
        <taxon>Streptophyta</taxon>
        <taxon>Embryophyta</taxon>
        <taxon>Tracheophyta</taxon>
        <taxon>Spermatophyta</taxon>
        <taxon>Magnoliopsida</taxon>
        <taxon>eudicotyledons</taxon>
        <taxon>Gunneridae</taxon>
        <taxon>Pentapetalae</taxon>
        <taxon>asterids</taxon>
        <taxon>campanulids</taxon>
        <taxon>Asterales</taxon>
        <taxon>Asteraceae</taxon>
        <taxon>Cichorioideae</taxon>
        <taxon>Cichorieae</taxon>
        <taxon>Lactucinae</taxon>
        <taxon>Lactuca</taxon>
    </lineage>
</organism>
<reference evidence="1 2" key="1">
    <citation type="submission" date="2022-01" db="EMBL/GenBank/DDBJ databases">
        <authorList>
            <person name="Xiong W."/>
            <person name="Schranz E."/>
        </authorList>
    </citation>
    <scope>NUCLEOTIDE SEQUENCE [LARGE SCALE GENOMIC DNA]</scope>
</reference>
<keyword evidence="2" id="KW-1185">Reference proteome</keyword>
<protein>
    <submittedName>
        <fullName evidence="1">Uncharacterized protein</fullName>
    </submittedName>
</protein>
<proteinExistence type="predicted"/>